<reference evidence="2 3" key="1">
    <citation type="submission" date="2020-04" db="EMBL/GenBank/DDBJ databases">
        <title>Perkinsus olseni comparative genomics.</title>
        <authorList>
            <person name="Bogema D.R."/>
        </authorList>
    </citation>
    <scope>NUCLEOTIDE SEQUENCE [LARGE SCALE GENOMIC DNA]</scope>
    <source>
        <strain evidence="2 3">ATCC PRA-207</strain>
    </source>
</reference>
<gene>
    <name evidence="2" type="ORF">FOZ63_001610</name>
</gene>
<dbReference type="EMBL" id="JABANO010032167">
    <property type="protein sequence ID" value="KAF4709047.1"/>
    <property type="molecule type" value="Genomic_DNA"/>
</dbReference>
<feature type="compositionally biased region" description="Low complexity" evidence="1">
    <location>
        <begin position="103"/>
        <end position="118"/>
    </location>
</feature>
<evidence type="ECO:0000313" key="2">
    <source>
        <dbReference type="EMBL" id="KAF4709047.1"/>
    </source>
</evidence>
<organism evidence="2 3">
    <name type="scientific">Perkinsus olseni</name>
    <name type="common">Perkinsus atlanticus</name>
    <dbReference type="NCBI Taxonomy" id="32597"/>
    <lineage>
        <taxon>Eukaryota</taxon>
        <taxon>Sar</taxon>
        <taxon>Alveolata</taxon>
        <taxon>Perkinsozoa</taxon>
        <taxon>Perkinsea</taxon>
        <taxon>Perkinsida</taxon>
        <taxon>Perkinsidae</taxon>
        <taxon>Perkinsus</taxon>
    </lineage>
</organism>
<accession>A0A7J6QL99</accession>
<proteinExistence type="predicted"/>
<comment type="caution">
    <text evidence="2">The sequence shown here is derived from an EMBL/GenBank/DDBJ whole genome shotgun (WGS) entry which is preliminary data.</text>
</comment>
<evidence type="ECO:0000313" key="3">
    <source>
        <dbReference type="Proteomes" id="UP000553632"/>
    </source>
</evidence>
<dbReference type="AlphaFoldDB" id="A0A7J6QL99"/>
<feature type="non-terminal residue" evidence="2">
    <location>
        <position position="160"/>
    </location>
</feature>
<sequence>MFELIVGVAVGAGLGAYFPDRVRPCFEPLVTETRKIGIRLRDKIRSLKEDPSAPKDHLGPSNNGRPSLVSPLPILDIVVATNLYSFLIHVLITSPWVVNGQISRPSSAASSRPGSTSTLPSGKGEDRGRSSEVSAKLAAIQSNIEEARGPRGRPDGISSK</sequence>
<feature type="region of interest" description="Disordered" evidence="1">
    <location>
        <begin position="102"/>
        <end position="160"/>
    </location>
</feature>
<dbReference type="Proteomes" id="UP000553632">
    <property type="component" value="Unassembled WGS sequence"/>
</dbReference>
<keyword evidence="3" id="KW-1185">Reference proteome</keyword>
<feature type="compositionally biased region" description="Basic and acidic residues" evidence="1">
    <location>
        <begin position="145"/>
        <end position="154"/>
    </location>
</feature>
<name>A0A7J6QL99_PEROL</name>
<protein>
    <submittedName>
        <fullName evidence="2">Uncharacterized protein</fullName>
    </submittedName>
</protein>
<evidence type="ECO:0000256" key="1">
    <source>
        <dbReference type="SAM" id="MobiDB-lite"/>
    </source>
</evidence>